<proteinExistence type="predicted"/>
<feature type="compositionally biased region" description="Low complexity" evidence="1">
    <location>
        <begin position="591"/>
        <end position="607"/>
    </location>
</feature>
<feature type="region of interest" description="Disordered" evidence="1">
    <location>
        <begin position="474"/>
        <end position="506"/>
    </location>
</feature>
<feature type="region of interest" description="Disordered" evidence="1">
    <location>
        <begin position="664"/>
        <end position="696"/>
    </location>
</feature>
<feature type="compositionally biased region" description="Basic and acidic residues" evidence="1">
    <location>
        <begin position="55"/>
        <end position="71"/>
    </location>
</feature>
<protein>
    <submittedName>
        <fullName evidence="2">Uncharacterized protein</fullName>
    </submittedName>
</protein>
<feature type="region of interest" description="Disordered" evidence="1">
    <location>
        <begin position="543"/>
        <end position="615"/>
    </location>
</feature>
<feature type="compositionally biased region" description="Polar residues" evidence="1">
    <location>
        <begin position="681"/>
        <end position="695"/>
    </location>
</feature>
<sequence>MEEDNESDQNYSEEEIKEQFNEINSNDDLSDDDDSEEEIFTQNEQFKAQLAIDTRSIDKQQRTQDFMRESDDSQGTISPPMDYNKWKENRLKKLEDYSKILSSNQSQSIDEGMFSNRKKESQLYRHALSSQKKYDTQEDGQVEDMGTSSYKKNMYIIDQESSQQESDSQCFAQKQEILNQNKNNIQQQMIQQNESLKQQKQQQQTYLGKNLNDVRTFCMSNSVLNNFQDFNQSLQLNNNQLNQIEMQGNQPIVNQKHKRKESALEKNYNKPLQMVNSGSPPNQCKRDDIYPNPFKCSEINNSNSVTGIGMNNTQFTSSFGLIANEMNQITFKNQNSNNMMVAQKNDQDHQLHFQLSVVDDNEYDEEQRRYSLDQHNRLNKQQINDRLITNSDQAKYSYQIQDQHFYYTIGNNTHGQHTSSLGQLSLPQVHDFKKLKICQVLWTTKIVFTAKHQSTQGQEIEHVKSDYKNVLSAHGLSSNTSKQQSDEEDENQMHQQLSSNKKDNQFEEKIKDIKSQLDSIKDTIGQELSNSIVEIVKSMNNNHQNSQQSEGQSKLNNKHHHHQSIESNRNSSNKKNVTTARMFSSIDKDTSNTTANSNSQNQIQNSAPVQSEENNKLKNELLKIQKNEKKIMKDYQKLVNEQKKEREQFSQTVEQLQKQIAKLSDKLERSQQRTAKKDQLQRNAGQENSASISMQDKQKIYDLENAVSSLMNQINLKHQNDQSSTKKLNKKPVIPPLKQINSNEMKNLKELSDQKSTQRRFTNLTTNRSQTRRSAINSIQSRDQDKHQSLDQDIEVIEKQLKDEKEKRSRLLKDKIKKEKQILKMKKKITEQKELEMTTATSTFESKASVEKEKDNNHKLDKPVQE</sequence>
<feature type="compositionally biased region" description="Basic and acidic residues" evidence="1">
    <location>
        <begin position="848"/>
        <end position="866"/>
    </location>
</feature>
<feature type="region of interest" description="Disordered" evidence="1">
    <location>
        <begin position="1"/>
        <end position="83"/>
    </location>
</feature>
<evidence type="ECO:0000313" key="3">
    <source>
        <dbReference type="Proteomes" id="UP000039865"/>
    </source>
</evidence>
<feature type="region of interest" description="Disordered" evidence="1">
    <location>
        <begin position="831"/>
        <end position="866"/>
    </location>
</feature>
<feature type="compositionally biased region" description="Low complexity" evidence="1">
    <location>
        <begin position="543"/>
        <end position="553"/>
    </location>
</feature>
<dbReference type="EMBL" id="CCKQ01016338">
    <property type="protein sequence ID" value="CDW88211.1"/>
    <property type="molecule type" value="Genomic_DNA"/>
</dbReference>
<evidence type="ECO:0000313" key="2">
    <source>
        <dbReference type="EMBL" id="CDW88211.1"/>
    </source>
</evidence>
<feature type="compositionally biased region" description="Basic and acidic residues" evidence="1">
    <location>
        <begin position="782"/>
        <end position="791"/>
    </location>
</feature>
<feature type="compositionally biased region" description="Basic and acidic residues" evidence="1">
    <location>
        <begin position="664"/>
        <end position="680"/>
    </location>
</feature>
<dbReference type="AlphaFoldDB" id="A0A078B1N5"/>
<feature type="region of interest" description="Disordered" evidence="1">
    <location>
        <begin position="766"/>
        <end position="791"/>
    </location>
</feature>
<evidence type="ECO:0000256" key="1">
    <source>
        <dbReference type="SAM" id="MobiDB-lite"/>
    </source>
</evidence>
<feature type="compositionally biased region" description="Polar residues" evidence="1">
    <location>
        <begin position="565"/>
        <end position="582"/>
    </location>
</feature>
<feature type="compositionally biased region" description="Polar residues" evidence="1">
    <location>
        <begin position="766"/>
        <end position="781"/>
    </location>
</feature>
<name>A0A078B1N5_STYLE</name>
<feature type="compositionally biased region" description="Acidic residues" evidence="1">
    <location>
        <begin position="28"/>
        <end position="39"/>
    </location>
</feature>
<keyword evidence="3" id="KW-1185">Reference proteome</keyword>
<dbReference type="InParanoid" id="A0A078B1N5"/>
<reference evidence="2 3" key="1">
    <citation type="submission" date="2014-06" db="EMBL/GenBank/DDBJ databases">
        <authorList>
            <person name="Swart Estienne"/>
        </authorList>
    </citation>
    <scope>NUCLEOTIDE SEQUENCE [LARGE SCALE GENOMIC DNA]</scope>
    <source>
        <strain evidence="2 3">130c</strain>
    </source>
</reference>
<dbReference type="OMA" id="QINSNEM"/>
<organism evidence="2 3">
    <name type="scientific">Stylonychia lemnae</name>
    <name type="common">Ciliate</name>
    <dbReference type="NCBI Taxonomy" id="5949"/>
    <lineage>
        <taxon>Eukaryota</taxon>
        <taxon>Sar</taxon>
        <taxon>Alveolata</taxon>
        <taxon>Ciliophora</taxon>
        <taxon>Intramacronucleata</taxon>
        <taxon>Spirotrichea</taxon>
        <taxon>Stichotrichia</taxon>
        <taxon>Sporadotrichida</taxon>
        <taxon>Oxytrichidae</taxon>
        <taxon>Stylonychinae</taxon>
        <taxon>Stylonychia</taxon>
    </lineage>
</organism>
<accession>A0A078B1N5</accession>
<gene>
    <name evidence="2" type="primary">Contig8359.g8909</name>
    <name evidence="2" type="ORF">STYLEM_17329</name>
</gene>
<feature type="compositionally biased region" description="Acidic residues" evidence="1">
    <location>
        <begin position="1"/>
        <end position="16"/>
    </location>
</feature>
<dbReference type="Proteomes" id="UP000039865">
    <property type="component" value="Unassembled WGS sequence"/>
</dbReference>